<evidence type="ECO:0000313" key="1">
    <source>
        <dbReference type="EMBL" id="KAK6758934.1"/>
    </source>
</evidence>
<proteinExistence type="predicted"/>
<reference evidence="1 2" key="1">
    <citation type="submission" date="2023-08" db="EMBL/GenBank/DDBJ databases">
        <title>A Necator americanus chromosomal reference genome.</title>
        <authorList>
            <person name="Ilik V."/>
            <person name="Petrzelkova K.J."/>
            <person name="Pardy F."/>
            <person name="Fuh T."/>
            <person name="Niatou-Singa F.S."/>
            <person name="Gouil Q."/>
            <person name="Baker L."/>
            <person name="Ritchie M.E."/>
            <person name="Jex A.R."/>
            <person name="Gazzola D."/>
            <person name="Li H."/>
            <person name="Toshio Fujiwara R."/>
            <person name="Zhan B."/>
            <person name="Aroian R.V."/>
            <person name="Pafco B."/>
            <person name="Schwarz E.M."/>
        </authorList>
    </citation>
    <scope>NUCLEOTIDE SEQUENCE [LARGE SCALE GENOMIC DNA]</scope>
    <source>
        <strain evidence="1 2">Aroian</strain>
        <tissue evidence="1">Whole animal</tissue>
    </source>
</reference>
<evidence type="ECO:0000313" key="2">
    <source>
        <dbReference type="Proteomes" id="UP001303046"/>
    </source>
</evidence>
<protein>
    <submittedName>
        <fullName evidence="1">Uncharacterized protein</fullName>
    </submittedName>
</protein>
<sequence length="70" mass="7986">MKIVGPVISATERIRNHKVNRSNENNNRDFADLLEWCGGETAKKENEILVEKNRKGGKKAKVKHRGCGRR</sequence>
<organism evidence="1 2">
    <name type="scientific">Necator americanus</name>
    <name type="common">Human hookworm</name>
    <dbReference type="NCBI Taxonomy" id="51031"/>
    <lineage>
        <taxon>Eukaryota</taxon>
        <taxon>Metazoa</taxon>
        <taxon>Ecdysozoa</taxon>
        <taxon>Nematoda</taxon>
        <taxon>Chromadorea</taxon>
        <taxon>Rhabditida</taxon>
        <taxon>Rhabditina</taxon>
        <taxon>Rhabditomorpha</taxon>
        <taxon>Strongyloidea</taxon>
        <taxon>Ancylostomatidae</taxon>
        <taxon>Bunostominae</taxon>
        <taxon>Necator</taxon>
    </lineage>
</organism>
<dbReference type="Proteomes" id="UP001303046">
    <property type="component" value="Unassembled WGS sequence"/>
</dbReference>
<comment type="caution">
    <text evidence="1">The sequence shown here is derived from an EMBL/GenBank/DDBJ whole genome shotgun (WGS) entry which is preliminary data.</text>
</comment>
<dbReference type="EMBL" id="JAVFWL010000005">
    <property type="protein sequence ID" value="KAK6758934.1"/>
    <property type="molecule type" value="Genomic_DNA"/>
</dbReference>
<name>A0ABR1E8C1_NECAM</name>
<gene>
    <name evidence="1" type="primary">Necator_chrV.g21059</name>
    <name evidence="1" type="ORF">RB195_016266</name>
</gene>
<keyword evidence="2" id="KW-1185">Reference proteome</keyword>
<accession>A0ABR1E8C1</accession>